<sequence length="57" mass="7089">MNKNKRFKRKIKKLEKQRIFFMNYVNNLENEYYKLNNENNIVLIIAIIELIIILFKI</sequence>
<dbReference type="EMBL" id="BK015083">
    <property type="protein sequence ID" value="DAD90357.1"/>
    <property type="molecule type" value="Genomic_DNA"/>
</dbReference>
<organism evidence="2">
    <name type="scientific">Podoviridae sp. ct7K12</name>
    <dbReference type="NCBI Taxonomy" id="2826540"/>
    <lineage>
        <taxon>Viruses</taxon>
        <taxon>Duplodnaviria</taxon>
        <taxon>Heunggongvirae</taxon>
        <taxon>Uroviricota</taxon>
        <taxon>Caudoviricetes</taxon>
    </lineage>
</organism>
<evidence type="ECO:0000256" key="1">
    <source>
        <dbReference type="SAM" id="Phobius"/>
    </source>
</evidence>
<protein>
    <submittedName>
        <fullName evidence="2">Uncharacterized protein</fullName>
    </submittedName>
</protein>
<feature type="transmembrane region" description="Helical" evidence="1">
    <location>
        <begin position="39"/>
        <end position="55"/>
    </location>
</feature>
<accession>A0A8S5N6H0</accession>
<keyword evidence="1" id="KW-0472">Membrane</keyword>
<proteinExistence type="predicted"/>
<reference evidence="2" key="1">
    <citation type="journal article" date="2021" name="Proc. Natl. Acad. Sci. U.S.A.">
        <title>A Catalog of Tens of Thousands of Viruses from Human Metagenomes Reveals Hidden Associations with Chronic Diseases.</title>
        <authorList>
            <person name="Tisza M.J."/>
            <person name="Buck C.B."/>
        </authorList>
    </citation>
    <scope>NUCLEOTIDE SEQUENCE</scope>
    <source>
        <strain evidence="2">Ct7K12</strain>
    </source>
</reference>
<name>A0A8S5N6H0_9CAUD</name>
<keyword evidence="1" id="KW-1133">Transmembrane helix</keyword>
<keyword evidence="1" id="KW-0812">Transmembrane</keyword>
<evidence type="ECO:0000313" key="2">
    <source>
        <dbReference type="EMBL" id="DAD90357.1"/>
    </source>
</evidence>